<sequence length="63" mass="7347">MVINSQKDKERMICLNVGKYLKQGLKKSEAVRRTMSDFNYTCEASIYGVLRRNNFGKEARNDK</sequence>
<evidence type="ECO:0000313" key="1">
    <source>
        <dbReference type="EMBL" id="DAF54454.1"/>
    </source>
</evidence>
<name>A0A8S5SU40_9CAUD</name>
<organism evidence="1">
    <name type="scientific">Siphoviridae sp. ctKwY15</name>
    <dbReference type="NCBI Taxonomy" id="2827843"/>
    <lineage>
        <taxon>Viruses</taxon>
        <taxon>Duplodnaviria</taxon>
        <taxon>Heunggongvirae</taxon>
        <taxon>Uroviricota</taxon>
        <taxon>Caudoviricetes</taxon>
    </lineage>
</organism>
<protein>
    <submittedName>
        <fullName evidence="1">Uncharacterized protein</fullName>
    </submittedName>
</protein>
<dbReference type="EMBL" id="BK032679">
    <property type="protein sequence ID" value="DAF54454.1"/>
    <property type="molecule type" value="Genomic_DNA"/>
</dbReference>
<accession>A0A8S5SU40</accession>
<reference evidence="1" key="1">
    <citation type="journal article" date="2021" name="Proc. Natl. Acad. Sci. U.S.A.">
        <title>A Catalog of Tens of Thousands of Viruses from Human Metagenomes Reveals Hidden Associations with Chronic Diseases.</title>
        <authorList>
            <person name="Tisza M.J."/>
            <person name="Buck C.B."/>
        </authorList>
    </citation>
    <scope>NUCLEOTIDE SEQUENCE</scope>
    <source>
        <strain evidence="1">CtKwY15</strain>
    </source>
</reference>
<proteinExistence type="predicted"/>